<dbReference type="EMBL" id="SMSE01000003">
    <property type="protein sequence ID" value="TDG12587.1"/>
    <property type="molecule type" value="Genomic_DNA"/>
</dbReference>
<comment type="caution">
    <text evidence="1">The sequence shown here is derived from an EMBL/GenBank/DDBJ whole genome shotgun (WGS) entry which is preliminary data.</text>
</comment>
<dbReference type="Proteomes" id="UP000295554">
    <property type="component" value="Unassembled WGS sequence"/>
</dbReference>
<gene>
    <name evidence="1" type="ORF">E2F43_13425</name>
</gene>
<evidence type="ECO:0000313" key="2">
    <source>
        <dbReference type="Proteomes" id="UP000295554"/>
    </source>
</evidence>
<dbReference type="OrthoDB" id="5739242at2"/>
<dbReference type="AlphaFoldDB" id="A0A4R5LPX1"/>
<sequence>MRIGRIVLVLTMGCAGTGGVVAQQASLEHCQKLKDGIARYDELRRNGGGGSQMDGWKRSRRKLDTEFRKLGCKYYRGRLE</sequence>
<dbReference type="RefSeq" id="WP_133213513.1">
    <property type="nucleotide sequence ID" value="NZ_SMSE01000003.1"/>
</dbReference>
<organism evidence="1 2">
    <name type="scientific">Seongchinamella unica</name>
    <dbReference type="NCBI Taxonomy" id="2547392"/>
    <lineage>
        <taxon>Bacteria</taxon>
        <taxon>Pseudomonadati</taxon>
        <taxon>Pseudomonadota</taxon>
        <taxon>Gammaproteobacteria</taxon>
        <taxon>Cellvibrionales</taxon>
        <taxon>Halieaceae</taxon>
        <taxon>Seongchinamella</taxon>
    </lineage>
</organism>
<protein>
    <submittedName>
        <fullName evidence="1">Uncharacterized protein</fullName>
    </submittedName>
</protein>
<evidence type="ECO:0000313" key="1">
    <source>
        <dbReference type="EMBL" id="TDG12587.1"/>
    </source>
</evidence>
<keyword evidence="2" id="KW-1185">Reference proteome</keyword>
<reference evidence="1 2" key="1">
    <citation type="submission" date="2019-03" db="EMBL/GenBank/DDBJ databases">
        <title>Seongchinamella monodicae gen. nov., sp. nov., a novel member of the Gammaproteobacteria isolated from a tidal mudflat of beach.</title>
        <authorList>
            <person name="Yang H.G."/>
            <person name="Kang J.W."/>
            <person name="Lee S.D."/>
        </authorList>
    </citation>
    <scope>NUCLEOTIDE SEQUENCE [LARGE SCALE GENOMIC DNA]</scope>
    <source>
        <strain evidence="1 2">GH4-78</strain>
    </source>
</reference>
<name>A0A4R5LPX1_9GAMM</name>
<proteinExistence type="predicted"/>
<accession>A0A4R5LPX1</accession>